<comment type="caution">
    <text evidence="2">The sequence shown here is derived from an EMBL/GenBank/DDBJ whole genome shotgun (WGS) entry which is preliminary data.</text>
</comment>
<name>A0A9D9NRW2_9BACT</name>
<dbReference type="Pfam" id="PF11306">
    <property type="entry name" value="DUF3108"/>
    <property type="match status" value="1"/>
</dbReference>
<evidence type="ECO:0000313" key="2">
    <source>
        <dbReference type="EMBL" id="MBO8485778.1"/>
    </source>
</evidence>
<dbReference type="Proteomes" id="UP000823750">
    <property type="component" value="Unassembled WGS sequence"/>
</dbReference>
<reference evidence="2" key="1">
    <citation type="submission" date="2020-10" db="EMBL/GenBank/DDBJ databases">
        <authorList>
            <person name="Gilroy R."/>
        </authorList>
    </citation>
    <scope>NUCLEOTIDE SEQUENCE</scope>
    <source>
        <strain evidence="2">B2-16538</strain>
    </source>
</reference>
<keyword evidence="1" id="KW-0732">Signal</keyword>
<feature type="signal peptide" evidence="1">
    <location>
        <begin position="1"/>
        <end position="24"/>
    </location>
</feature>
<proteinExistence type="predicted"/>
<gene>
    <name evidence="2" type="ORF">IAB78_05075</name>
</gene>
<feature type="chain" id="PRO_5039237817" evidence="1">
    <location>
        <begin position="25"/>
        <end position="290"/>
    </location>
</feature>
<accession>A0A9D9NRW2</accession>
<dbReference type="EMBL" id="JADILX010000081">
    <property type="protein sequence ID" value="MBO8485778.1"/>
    <property type="molecule type" value="Genomic_DNA"/>
</dbReference>
<sequence>MSRLVGILCAAAVCCFFCMSISHAEEKGGCIPVMSVEEDSLAYHAGEYLKFTMHYEWGAIDSDVGWATVHLDSLAFNGEDAFRCSVYGQTTRLFDLFFKVRENFSSWFTRDGLRPLKFTRDTQEGKYIAKNEYTYLWSAPEAPYIAADVYTSSGGRKYLELPLDACTFDLPTLFFLARNMDFDKVEQDVKYPMTFAIDDEVYNVYFIMRGREKKKVKGLGTVNTVRFAAKLLAGNVFTGDDDLSIWISDDDNRIPVLFEAPILVGKASGRLEDWSGLKHPFSSLIKRKRR</sequence>
<evidence type="ECO:0000313" key="3">
    <source>
        <dbReference type="Proteomes" id="UP000823750"/>
    </source>
</evidence>
<reference evidence="2" key="2">
    <citation type="journal article" date="2021" name="PeerJ">
        <title>Extensive microbial diversity within the chicken gut microbiome revealed by metagenomics and culture.</title>
        <authorList>
            <person name="Gilroy R."/>
            <person name="Ravi A."/>
            <person name="Getino M."/>
            <person name="Pursley I."/>
            <person name="Horton D.L."/>
            <person name="Alikhan N.F."/>
            <person name="Baker D."/>
            <person name="Gharbi K."/>
            <person name="Hall N."/>
            <person name="Watson M."/>
            <person name="Adriaenssens E.M."/>
            <person name="Foster-Nyarko E."/>
            <person name="Jarju S."/>
            <person name="Secka A."/>
            <person name="Antonio M."/>
            <person name="Oren A."/>
            <person name="Chaudhuri R.R."/>
            <person name="La Ragione R."/>
            <person name="Hildebrand F."/>
            <person name="Pallen M.J."/>
        </authorList>
    </citation>
    <scope>NUCLEOTIDE SEQUENCE</scope>
    <source>
        <strain evidence="2">B2-16538</strain>
    </source>
</reference>
<protein>
    <submittedName>
        <fullName evidence="2">DUF3108 domain-containing protein</fullName>
    </submittedName>
</protein>
<dbReference type="InterPro" id="IPR021457">
    <property type="entry name" value="DUF3108"/>
</dbReference>
<dbReference type="AlphaFoldDB" id="A0A9D9NRW2"/>
<organism evidence="2 3">
    <name type="scientific">Candidatus Cryptobacteroides excrementavium</name>
    <dbReference type="NCBI Taxonomy" id="2840759"/>
    <lineage>
        <taxon>Bacteria</taxon>
        <taxon>Pseudomonadati</taxon>
        <taxon>Bacteroidota</taxon>
        <taxon>Bacteroidia</taxon>
        <taxon>Bacteroidales</taxon>
        <taxon>Candidatus Cryptobacteroides</taxon>
    </lineage>
</organism>
<evidence type="ECO:0000256" key="1">
    <source>
        <dbReference type="SAM" id="SignalP"/>
    </source>
</evidence>